<evidence type="ECO:0000256" key="2">
    <source>
        <dbReference type="ARBA" id="ARBA00023125"/>
    </source>
</evidence>
<keyword evidence="2 4" id="KW-0238">DNA-binding</keyword>
<name>A0A259U2X3_9BACT</name>
<sequence>MARPLSFDPDAALDAAMRTFWQHGYAGSSIQDLTEATGLSRSSLYNQWGDKLGLYIAALDRYRRRDGAVAFLPLLRSGEPLARIRAVFSALVEDAVEAPGRGCFMVGASAERGPDCSATRLRTRDALSALAGSFEAAIRSAQASGDISAEKDPVALSYGLAASVYGLRTLARSRVPREAMEQAASGALAALA</sequence>
<dbReference type="Pfam" id="PF00440">
    <property type="entry name" value="TetR_N"/>
    <property type="match status" value="1"/>
</dbReference>
<evidence type="ECO:0000313" key="6">
    <source>
        <dbReference type="EMBL" id="OZC04296.1"/>
    </source>
</evidence>
<evidence type="ECO:0000256" key="4">
    <source>
        <dbReference type="PROSITE-ProRule" id="PRU00335"/>
    </source>
</evidence>
<dbReference type="InterPro" id="IPR011075">
    <property type="entry name" value="TetR_C"/>
</dbReference>
<reference evidence="6 7" key="1">
    <citation type="submission" date="2016-11" db="EMBL/GenBank/DDBJ databases">
        <title>Study of marine rhodopsin-containing bacteria.</title>
        <authorList>
            <person name="Yoshizawa S."/>
            <person name="Kumagai Y."/>
            <person name="Kogure K."/>
        </authorList>
    </citation>
    <scope>NUCLEOTIDE SEQUENCE [LARGE SCALE GENOMIC DNA]</scope>
    <source>
        <strain evidence="6 7">SG-29</strain>
    </source>
</reference>
<keyword evidence="3" id="KW-0804">Transcription</keyword>
<dbReference type="FunCoup" id="A0A259U2X3">
    <property type="interactions" value="35"/>
</dbReference>
<evidence type="ECO:0000256" key="1">
    <source>
        <dbReference type="ARBA" id="ARBA00023015"/>
    </source>
</evidence>
<accession>A0A259U2X3</accession>
<proteinExistence type="predicted"/>
<dbReference type="PANTHER" id="PTHR47506:SF1">
    <property type="entry name" value="HTH-TYPE TRANSCRIPTIONAL REGULATOR YJDC"/>
    <property type="match status" value="1"/>
</dbReference>
<dbReference type="Proteomes" id="UP000216446">
    <property type="component" value="Unassembled WGS sequence"/>
</dbReference>
<comment type="caution">
    <text evidence="6">The sequence shown here is derived from an EMBL/GenBank/DDBJ whole genome shotgun (WGS) entry which is preliminary data.</text>
</comment>
<gene>
    <name evidence="6" type="ORF">BSZ36_15690</name>
</gene>
<dbReference type="InterPro" id="IPR036271">
    <property type="entry name" value="Tet_transcr_reg_TetR-rel_C_sf"/>
</dbReference>
<keyword evidence="1" id="KW-0805">Transcription regulation</keyword>
<dbReference type="PROSITE" id="PS50977">
    <property type="entry name" value="HTH_TETR_2"/>
    <property type="match status" value="1"/>
</dbReference>
<dbReference type="SUPFAM" id="SSF46689">
    <property type="entry name" value="Homeodomain-like"/>
    <property type="match status" value="1"/>
</dbReference>
<dbReference type="OrthoDB" id="9795242at2"/>
<dbReference type="Gene3D" id="1.10.357.10">
    <property type="entry name" value="Tetracycline Repressor, domain 2"/>
    <property type="match status" value="1"/>
</dbReference>
<dbReference type="PANTHER" id="PTHR47506">
    <property type="entry name" value="TRANSCRIPTIONAL REGULATORY PROTEIN"/>
    <property type="match status" value="1"/>
</dbReference>
<dbReference type="AlphaFoldDB" id="A0A259U2X3"/>
<feature type="DNA-binding region" description="H-T-H motif" evidence="4">
    <location>
        <begin position="29"/>
        <end position="48"/>
    </location>
</feature>
<protein>
    <recommendedName>
        <fullName evidence="5">HTH tetR-type domain-containing protein</fullName>
    </recommendedName>
</protein>
<dbReference type="InParanoid" id="A0A259U2X3"/>
<dbReference type="GO" id="GO:0003677">
    <property type="term" value="F:DNA binding"/>
    <property type="evidence" value="ECO:0007669"/>
    <property type="project" value="UniProtKB-UniRule"/>
</dbReference>
<dbReference type="RefSeq" id="WP_094550608.1">
    <property type="nucleotide sequence ID" value="NZ_MQWB01000001.1"/>
</dbReference>
<dbReference type="Gene3D" id="1.10.10.60">
    <property type="entry name" value="Homeodomain-like"/>
    <property type="match status" value="1"/>
</dbReference>
<dbReference type="Pfam" id="PF16925">
    <property type="entry name" value="TetR_C_13"/>
    <property type="match status" value="1"/>
</dbReference>
<organism evidence="6 7">
    <name type="scientific">Rubricoccus marinus</name>
    <dbReference type="NCBI Taxonomy" id="716817"/>
    <lineage>
        <taxon>Bacteria</taxon>
        <taxon>Pseudomonadati</taxon>
        <taxon>Rhodothermota</taxon>
        <taxon>Rhodothermia</taxon>
        <taxon>Rhodothermales</taxon>
        <taxon>Rubricoccaceae</taxon>
        <taxon>Rubricoccus</taxon>
    </lineage>
</organism>
<feature type="domain" description="HTH tetR-type" evidence="5">
    <location>
        <begin position="6"/>
        <end position="66"/>
    </location>
</feature>
<keyword evidence="7" id="KW-1185">Reference proteome</keyword>
<evidence type="ECO:0000313" key="7">
    <source>
        <dbReference type="Proteomes" id="UP000216446"/>
    </source>
</evidence>
<dbReference type="SUPFAM" id="SSF48498">
    <property type="entry name" value="Tetracyclin repressor-like, C-terminal domain"/>
    <property type="match status" value="1"/>
</dbReference>
<dbReference type="EMBL" id="MQWB01000001">
    <property type="protein sequence ID" value="OZC04296.1"/>
    <property type="molecule type" value="Genomic_DNA"/>
</dbReference>
<dbReference type="InterPro" id="IPR009057">
    <property type="entry name" value="Homeodomain-like_sf"/>
</dbReference>
<evidence type="ECO:0000256" key="3">
    <source>
        <dbReference type="ARBA" id="ARBA00023163"/>
    </source>
</evidence>
<dbReference type="InterPro" id="IPR001647">
    <property type="entry name" value="HTH_TetR"/>
</dbReference>
<evidence type="ECO:0000259" key="5">
    <source>
        <dbReference type="PROSITE" id="PS50977"/>
    </source>
</evidence>